<comment type="subunit">
    <text evidence="5">Composed of a catalytic subunit (A) and a regulatory subunit (B).</text>
</comment>
<dbReference type="InParanoid" id="L2GKX1"/>
<dbReference type="GeneID" id="19882108"/>
<sequence length="155" mass="18145">MTVTANRSSRQEEEIELDRKIERMGKRDIFGIPEIKNNPLSVILIKKFTKDEKLNTKEMIRTLYHFVNSKGIDEKLEFIFGIYDLDNDGLVSTKDLFEMIKILNKGILDDWKIQNIVDKTFAEIGEYKLSMSCEEFKKLVLKTTSNLKEMFGCKH</sequence>
<dbReference type="PROSITE" id="PS50222">
    <property type="entry name" value="EF_HAND_2"/>
    <property type="match status" value="1"/>
</dbReference>
<dbReference type="InterPro" id="IPR002048">
    <property type="entry name" value="EF_hand_dom"/>
</dbReference>
<feature type="domain" description="EF-hand" evidence="9">
    <location>
        <begin position="71"/>
        <end position="106"/>
    </location>
</feature>
<dbReference type="Gene3D" id="1.10.238.10">
    <property type="entry name" value="EF-hand"/>
    <property type="match status" value="1"/>
</dbReference>
<dbReference type="OrthoDB" id="191686at2759"/>
<dbReference type="STRING" id="993615.L2GKX1"/>
<name>L2GKX1_VITCO</name>
<evidence type="ECO:0000256" key="7">
    <source>
        <dbReference type="ARBA" id="ARBA00031295"/>
    </source>
</evidence>
<dbReference type="PROSITE" id="PS00018">
    <property type="entry name" value="EF_HAND_1"/>
    <property type="match status" value="1"/>
</dbReference>
<evidence type="ECO:0000256" key="3">
    <source>
        <dbReference type="ARBA" id="ARBA00022837"/>
    </source>
</evidence>
<evidence type="ECO:0000259" key="9">
    <source>
        <dbReference type="PROSITE" id="PS50222"/>
    </source>
</evidence>
<comment type="similarity">
    <text evidence="4">Belongs to the calcineurin regulatory subunit family.</text>
</comment>
<evidence type="ECO:0000256" key="8">
    <source>
        <dbReference type="ARBA" id="ARBA00032848"/>
    </source>
</evidence>
<dbReference type="OMA" id="DTNFDRD"/>
<evidence type="ECO:0000313" key="10">
    <source>
        <dbReference type="EMBL" id="ELA41533.1"/>
    </source>
</evidence>
<reference evidence="11" key="1">
    <citation type="submission" date="2011-05" db="EMBL/GenBank/DDBJ databases">
        <title>The genome sequence of Vittaforma corneae strain ATCC 50505.</title>
        <authorList>
            <consortium name="The Broad Institute Genome Sequencing Platform"/>
            <person name="Cuomo C."/>
            <person name="Didier E."/>
            <person name="Bowers L."/>
            <person name="Young S.K."/>
            <person name="Zeng Q."/>
            <person name="Gargeya S."/>
            <person name="Fitzgerald M."/>
            <person name="Haas B."/>
            <person name="Abouelleil A."/>
            <person name="Alvarado L."/>
            <person name="Arachchi H.M."/>
            <person name="Berlin A."/>
            <person name="Chapman S.B."/>
            <person name="Gearin G."/>
            <person name="Goldberg J."/>
            <person name="Griggs A."/>
            <person name="Gujja S."/>
            <person name="Hansen M."/>
            <person name="Heiman D."/>
            <person name="Howarth C."/>
            <person name="Larimer J."/>
            <person name="Lui A."/>
            <person name="MacDonald P.J.P."/>
            <person name="McCowen C."/>
            <person name="Montmayeur A."/>
            <person name="Murphy C."/>
            <person name="Neiman D."/>
            <person name="Pearson M."/>
            <person name="Priest M."/>
            <person name="Roberts A."/>
            <person name="Saif S."/>
            <person name="Shea T."/>
            <person name="Sisk P."/>
            <person name="Stolte C."/>
            <person name="Sykes S."/>
            <person name="Wortman J."/>
            <person name="Nusbaum C."/>
            <person name="Birren B."/>
        </authorList>
    </citation>
    <scope>NUCLEOTIDE SEQUENCE [LARGE SCALE GENOMIC DNA]</scope>
    <source>
        <strain evidence="11">ATCC 50505</strain>
    </source>
</reference>
<dbReference type="GO" id="GO:0005509">
    <property type="term" value="F:calcium ion binding"/>
    <property type="evidence" value="ECO:0007669"/>
    <property type="project" value="InterPro"/>
</dbReference>
<keyword evidence="3" id="KW-0106">Calcium</keyword>
<evidence type="ECO:0000256" key="2">
    <source>
        <dbReference type="ARBA" id="ARBA00022737"/>
    </source>
</evidence>
<accession>L2GKX1</accession>
<keyword evidence="2" id="KW-0677">Repeat</keyword>
<evidence type="ECO:0000256" key="6">
    <source>
        <dbReference type="ARBA" id="ARBA00023832"/>
    </source>
</evidence>
<evidence type="ECO:0000256" key="1">
    <source>
        <dbReference type="ARBA" id="ARBA00022723"/>
    </source>
</evidence>
<dbReference type="AlphaFoldDB" id="L2GKX1"/>
<dbReference type="PANTHER" id="PTHR45942">
    <property type="entry name" value="PROTEIN PHOSPATASE 3 REGULATORY SUBUNIT B ALPHA ISOFORM TYPE 1"/>
    <property type="match status" value="1"/>
</dbReference>
<proteinExistence type="inferred from homology"/>
<dbReference type="SUPFAM" id="SSF47473">
    <property type="entry name" value="EF-hand"/>
    <property type="match status" value="1"/>
</dbReference>
<dbReference type="VEuPathDB" id="MicrosporidiaDB:VICG_01397"/>
<keyword evidence="1" id="KW-0479">Metal-binding</keyword>
<protein>
    <recommendedName>
        <fullName evidence="6">Calcineurin subunit B</fullName>
    </recommendedName>
    <alternativeName>
        <fullName evidence="7">Calcineurin regulatory subunit</fullName>
    </alternativeName>
    <alternativeName>
        <fullName evidence="8">Protein phosphatase 2B regulatory subunit</fullName>
    </alternativeName>
</protein>
<evidence type="ECO:0000256" key="5">
    <source>
        <dbReference type="ARBA" id="ARBA00023792"/>
    </source>
</evidence>
<dbReference type="Proteomes" id="UP000011082">
    <property type="component" value="Unassembled WGS sequence"/>
</dbReference>
<organism evidence="10 11">
    <name type="scientific">Vittaforma corneae (strain ATCC 50505)</name>
    <name type="common">Microsporidian parasite</name>
    <name type="synonym">Nosema corneum</name>
    <dbReference type="NCBI Taxonomy" id="993615"/>
    <lineage>
        <taxon>Eukaryota</taxon>
        <taxon>Fungi</taxon>
        <taxon>Fungi incertae sedis</taxon>
        <taxon>Microsporidia</taxon>
        <taxon>Nosematidae</taxon>
        <taxon>Vittaforma</taxon>
    </lineage>
</organism>
<dbReference type="HOGENOM" id="CLU_061288_10_1_1"/>
<evidence type="ECO:0000256" key="4">
    <source>
        <dbReference type="ARBA" id="ARBA00023774"/>
    </source>
</evidence>
<dbReference type="RefSeq" id="XP_007604843.1">
    <property type="nucleotide sequence ID" value="XM_007604781.1"/>
</dbReference>
<gene>
    <name evidence="10" type="ORF">VICG_01397</name>
</gene>
<dbReference type="InterPro" id="IPR011992">
    <property type="entry name" value="EF-hand-dom_pair"/>
</dbReference>
<keyword evidence="11" id="KW-1185">Reference proteome</keyword>
<evidence type="ECO:0000313" key="11">
    <source>
        <dbReference type="Proteomes" id="UP000011082"/>
    </source>
</evidence>
<dbReference type="EMBL" id="JH370142">
    <property type="protein sequence ID" value="ELA41533.1"/>
    <property type="molecule type" value="Genomic_DNA"/>
</dbReference>
<dbReference type="InterPro" id="IPR018247">
    <property type="entry name" value="EF_Hand_1_Ca_BS"/>
</dbReference>